<reference evidence="1 2" key="1">
    <citation type="journal article" date="2022" name="Plant J.">
        <title>Chromosome-level genome of Camellia lanceoleosa provides a valuable resource for understanding genome evolution and self-incompatibility.</title>
        <authorList>
            <person name="Gong W."/>
            <person name="Xiao S."/>
            <person name="Wang L."/>
            <person name="Liao Z."/>
            <person name="Chang Y."/>
            <person name="Mo W."/>
            <person name="Hu G."/>
            <person name="Li W."/>
            <person name="Zhao G."/>
            <person name="Zhu H."/>
            <person name="Hu X."/>
            <person name="Ji K."/>
            <person name="Xiang X."/>
            <person name="Song Q."/>
            <person name="Yuan D."/>
            <person name="Jin S."/>
            <person name="Zhang L."/>
        </authorList>
    </citation>
    <scope>NUCLEOTIDE SEQUENCE [LARGE SCALE GENOMIC DNA]</scope>
    <source>
        <strain evidence="1">SQ_2022a</strain>
    </source>
</reference>
<accession>A0ACC0FKC5</accession>
<comment type="caution">
    <text evidence="1">The sequence shown here is derived from an EMBL/GenBank/DDBJ whole genome shotgun (WGS) entry which is preliminary data.</text>
</comment>
<keyword evidence="2" id="KW-1185">Reference proteome</keyword>
<proteinExistence type="predicted"/>
<gene>
    <name evidence="1" type="ORF">LOK49_LG13G01617</name>
</gene>
<evidence type="ECO:0000313" key="2">
    <source>
        <dbReference type="Proteomes" id="UP001060215"/>
    </source>
</evidence>
<sequence>MKHDGMIIATSIVASGGYADDLDNSDVLIYSGHGGNITAKNPIWVIRGSKEPKLSALDARAKIVLTYTYDGLYIVERYMHDVGPHGKLVLKFELKRIPGQPELTWKEVKKSKRFKIRKGLCVGDISAGKELLPICAVNTINNKRPPKFNYITEMKYPDWYCPTAPKGYDCNGGCLDSKKC</sequence>
<evidence type="ECO:0000313" key="1">
    <source>
        <dbReference type="EMBL" id="KAI7988979.1"/>
    </source>
</evidence>
<protein>
    <submittedName>
        <fullName evidence="1">Histone-lysine N-methyltransferase, H3 lysine-9 specific SUVH5</fullName>
    </submittedName>
</protein>
<dbReference type="EMBL" id="CM045771">
    <property type="protein sequence ID" value="KAI7988979.1"/>
    <property type="molecule type" value="Genomic_DNA"/>
</dbReference>
<dbReference type="Proteomes" id="UP001060215">
    <property type="component" value="Chromosome 14"/>
</dbReference>
<name>A0ACC0FKC5_9ERIC</name>
<organism evidence="1 2">
    <name type="scientific">Camellia lanceoleosa</name>
    <dbReference type="NCBI Taxonomy" id="1840588"/>
    <lineage>
        <taxon>Eukaryota</taxon>
        <taxon>Viridiplantae</taxon>
        <taxon>Streptophyta</taxon>
        <taxon>Embryophyta</taxon>
        <taxon>Tracheophyta</taxon>
        <taxon>Spermatophyta</taxon>
        <taxon>Magnoliopsida</taxon>
        <taxon>eudicotyledons</taxon>
        <taxon>Gunneridae</taxon>
        <taxon>Pentapetalae</taxon>
        <taxon>asterids</taxon>
        <taxon>Ericales</taxon>
        <taxon>Theaceae</taxon>
        <taxon>Camellia</taxon>
    </lineage>
</organism>